<dbReference type="EMBL" id="KN818230">
    <property type="protein sequence ID" value="KIL67765.1"/>
    <property type="molecule type" value="Genomic_DNA"/>
</dbReference>
<dbReference type="HOGENOM" id="CLU_2542112_0_0_1"/>
<evidence type="ECO:0000313" key="2">
    <source>
        <dbReference type="Proteomes" id="UP000054549"/>
    </source>
</evidence>
<keyword evidence="2" id="KW-1185">Reference proteome</keyword>
<name>A0A0C2SWC5_AMAMK</name>
<accession>A0A0C2SWC5</accession>
<protein>
    <submittedName>
        <fullName evidence="1">Uncharacterized protein</fullName>
    </submittedName>
</protein>
<gene>
    <name evidence="1" type="ORF">M378DRAFT_158949</name>
</gene>
<dbReference type="Proteomes" id="UP000054549">
    <property type="component" value="Unassembled WGS sequence"/>
</dbReference>
<organism evidence="1 2">
    <name type="scientific">Amanita muscaria (strain Koide BX008)</name>
    <dbReference type="NCBI Taxonomy" id="946122"/>
    <lineage>
        <taxon>Eukaryota</taxon>
        <taxon>Fungi</taxon>
        <taxon>Dikarya</taxon>
        <taxon>Basidiomycota</taxon>
        <taxon>Agaricomycotina</taxon>
        <taxon>Agaricomycetes</taxon>
        <taxon>Agaricomycetidae</taxon>
        <taxon>Agaricales</taxon>
        <taxon>Pluteineae</taxon>
        <taxon>Amanitaceae</taxon>
        <taxon>Amanita</taxon>
    </lineage>
</organism>
<reference evidence="1 2" key="1">
    <citation type="submission" date="2014-04" db="EMBL/GenBank/DDBJ databases">
        <title>Evolutionary Origins and Diversification of the Mycorrhizal Mutualists.</title>
        <authorList>
            <consortium name="DOE Joint Genome Institute"/>
            <consortium name="Mycorrhizal Genomics Consortium"/>
            <person name="Kohler A."/>
            <person name="Kuo A."/>
            <person name="Nagy L.G."/>
            <person name="Floudas D."/>
            <person name="Copeland A."/>
            <person name="Barry K.W."/>
            <person name="Cichocki N."/>
            <person name="Veneault-Fourrey C."/>
            <person name="LaButti K."/>
            <person name="Lindquist E.A."/>
            <person name="Lipzen A."/>
            <person name="Lundell T."/>
            <person name="Morin E."/>
            <person name="Murat C."/>
            <person name="Riley R."/>
            <person name="Ohm R."/>
            <person name="Sun H."/>
            <person name="Tunlid A."/>
            <person name="Henrissat B."/>
            <person name="Grigoriev I.V."/>
            <person name="Hibbett D.S."/>
            <person name="Martin F."/>
        </authorList>
    </citation>
    <scope>NUCLEOTIDE SEQUENCE [LARGE SCALE GENOMIC DNA]</scope>
    <source>
        <strain evidence="1 2">Koide BX008</strain>
    </source>
</reference>
<dbReference type="InParanoid" id="A0A0C2SWC5"/>
<proteinExistence type="predicted"/>
<sequence>MLLNANLIVYISILQYSVIRKRGIIKSAEKPLGGMMVITVAARNSYCAHLSKAHRLAARDPCFGYDDCESTATIFDSGPYEEE</sequence>
<dbReference type="AlphaFoldDB" id="A0A0C2SWC5"/>
<evidence type="ECO:0000313" key="1">
    <source>
        <dbReference type="EMBL" id="KIL67765.1"/>
    </source>
</evidence>